<evidence type="ECO:0000313" key="2">
    <source>
        <dbReference type="EMBL" id="KAF0712605.1"/>
    </source>
</evidence>
<dbReference type="AlphaFoldDB" id="A0A485KH13"/>
<gene>
    <name evidence="3" type="primary">Aste57867_4768</name>
    <name evidence="2" type="ORF">As57867_004755</name>
    <name evidence="3" type="ORF">ASTE57867_4768</name>
</gene>
<protein>
    <submittedName>
        <fullName evidence="3">Aste57867_4768 protein</fullName>
    </submittedName>
</protein>
<proteinExistence type="predicted"/>
<name>A0A485KH13_9STRA</name>
<accession>A0A485KH13</accession>
<evidence type="ECO:0000313" key="4">
    <source>
        <dbReference type="Proteomes" id="UP000332933"/>
    </source>
</evidence>
<feature type="region of interest" description="Disordered" evidence="1">
    <location>
        <begin position="363"/>
        <end position="387"/>
    </location>
</feature>
<keyword evidence="4" id="KW-1185">Reference proteome</keyword>
<evidence type="ECO:0000256" key="1">
    <source>
        <dbReference type="SAM" id="MobiDB-lite"/>
    </source>
</evidence>
<sequence length="387" mass="43656">MALGTSGFDTVDVPANLALVTYSGTHFQGQRQIVPSGIYTDRGIAFLYSMQSFRVIQASDVALLPSEPTVLRGVLGQFTWGMSSVVNMTFVLNQEYMVLPKLDWKVLDIPDGLALVAYDRPWLLGRYVVWTSSRLESLRSFGAKVRSAKVVLASEAPPLQLDPLPTSVMGSPFDKVYLGDEEPGVGRWEEAVLRNLFYDFPSFESKHRDSEFTVTFYKDYNFQGPEVVFGKSNSWSSEISFIMSGRVYEYKSFKVQRRTNSSITPTRFAGIYPNLFELDVPNIFMQIGDNLSRFVFPWNAPIQKVTVPHGLKLLTYAHEHFQGDCTTWVNDSVLNEPNILSVRVRAVDDMSLPCEKATDWSKQESTRALRHVPDLTNRDHDSIGSNS</sequence>
<dbReference type="Proteomes" id="UP000332933">
    <property type="component" value="Unassembled WGS sequence"/>
</dbReference>
<dbReference type="EMBL" id="CAADRA010001227">
    <property type="protein sequence ID" value="VFT81864.1"/>
    <property type="molecule type" value="Genomic_DNA"/>
</dbReference>
<reference evidence="2" key="2">
    <citation type="submission" date="2019-06" db="EMBL/GenBank/DDBJ databases">
        <title>Genomics analysis of Aphanomyces spp. identifies a new class of oomycete effector associated with host adaptation.</title>
        <authorList>
            <person name="Gaulin E."/>
        </authorList>
    </citation>
    <scope>NUCLEOTIDE SEQUENCE</scope>
    <source>
        <strain evidence="2">CBS 578.67</strain>
    </source>
</reference>
<reference evidence="3 4" key="1">
    <citation type="submission" date="2019-03" db="EMBL/GenBank/DDBJ databases">
        <authorList>
            <person name="Gaulin E."/>
            <person name="Dumas B."/>
        </authorList>
    </citation>
    <scope>NUCLEOTIDE SEQUENCE [LARGE SCALE GENOMIC DNA]</scope>
    <source>
        <strain evidence="3">CBS 568.67</strain>
    </source>
</reference>
<evidence type="ECO:0000313" key="3">
    <source>
        <dbReference type="EMBL" id="VFT81864.1"/>
    </source>
</evidence>
<organism evidence="3 4">
    <name type="scientific">Aphanomyces stellatus</name>
    <dbReference type="NCBI Taxonomy" id="120398"/>
    <lineage>
        <taxon>Eukaryota</taxon>
        <taxon>Sar</taxon>
        <taxon>Stramenopiles</taxon>
        <taxon>Oomycota</taxon>
        <taxon>Saprolegniomycetes</taxon>
        <taxon>Saprolegniales</taxon>
        <taxon>Verrucalvaceae</taxon>
        <taxon>Aphanomyces</taxon>
    </lineage>
</organism>
<dbReference type="EMBL" id="VJMH01001227">
    <property type="protein sequence ID" value="KAF0712605.1"/>
    <property type="molecule type" value="Genomic_DNA"/>
</dbReference>